<dbReference type="GO" id="GO:0005634">
    <property type="term" value="C:nucleus"/>
    <property type="evidence" value="ECO:0007669"/>
    <property type="project" value="TreeGrafter"/>
</dbReference>
<dbReference type="PROSITE" id="PS51747">
    <property type="entry name" value="CYT_DCMP_DEAMINASES_2"/>
    <property type="match status" value="1"/>
</dbReference>
<accession>A0A8C7KXN4</accession>
<dbReference type="GO" id="GO:0046872">
    <property type="term" value="F:metal ion binding"/>
    <property type="evidence" value="ECO:0007669"/>
    <property type="project" value="UniProtKB-KW"/>
</dbReference>
<dbReference type="Gene3D" id="3.40.140.10">
    <property type="entry name" value="Cytidine Deaminase, domain 2"/>
    <property type="match status" value="1"/>
</dbReference>
<evidence type="ECO:0000256" key="1">
    <source>
        <dbReference type="ARBA" id="ARBA00001947"/>
    </source>
</evidence>
<keyword evidence="4" id="KW-0378">Hydrolase</keyword>
<proteinExistence type="inferred from homology"/>
<name>A0A8C7KXN4_ONCKI</name>
<dbReference type="GeneTree" id="ENSGT00940000156616"/>
<comment type="cofactor">
    <cofactor evidence="1">
        <name>Zn(2+)</name>
        <dbReference type="ChEBI" id="CHEBI:29105"/>
    </cofactor>
</comment>
<keyword evidence="3" id="KW-0479">Metal-binding</keyword>
<dbReference type="GO" id="GO:0003723">
    <property type="term" value="F:RNA binding"/>
    <property type="evidence" value="ECO:0007669"/>
    <property type="project" value="TreeGrafter"/>
</dbReference>
<dbReference type="SUPFAM" id="SSF53927">
    <property type="entry name" value="Cytidine deaminase-like"/>
    <property type="match status" value="1"/>
</dbReference>
<dbReference type="Ensembl" id="ENSOKIT00005113788.1">
    <property type="protein sequence ID" value="ENSOKIP00005106150.1"/>
    <property type="gene ID" value="ENSOKIG00005046653.1"/>
</dbReference>
<sequence>MRGVMIKEKKRKEGPHSPDEELYMLSDSYPLSLRGFMFSKFLKMCENKLLVRKKERTTKTAVTVEVKKEVKKEVKTEMKMEMKREVKREVKSSLVKKEEKVLAVGEKVEGNGDVPMEEGATANEDVANGEAAVAKANGANGEYEPIELPPWEIIEGDRIDPFQFKFQFKNVEYSSGRNKTFLCYLVDKGKADAGLMRGYLEDEHSGAHAEQAFFLQTLPDYDPAVKYTITWYMSSSPCAVCAAKIAEALQARKSIKMTLFSARLFEWEDQDIQAGLNALSQAGCKLRMMKPMDFTYVWDTFVENDDLTFTPWEDCQDNYEYYHEKLADIMQ</sequence>
<dbReference type="GO" id="GO:0004126">
    <property type="term" value="F:cytidine deaminase activity"/>
    <property type="evidence" value="ECO:0007669"/>
    <property type="project" value="TreeGrafter"/>
</dbReference>
<dbReference type="PANTHER" id="PTHR13857:SF47">
    <property type="entry name" value="APOLIPOPROTEIN B MRNA EDITING ENZYME, CATALYTIC POLYPEPTIDE-LIKE 2A"/>
    <property type="match status" value="1"/>
</dbReference>
<comment type="similarity">
    <text evidence="2">Belongs to the cytidine and deoxycytidylate deaminase family.</text>
</comment>
<evidence type="ECO:0000313" key="6">
    <source>
        <dbReference type="Ensembl" id="ENSOKIP00005106150.1"/>
    </source>
</evidence>
<keyword evidence="7" id="KW-1185">Reference proteome</keyword>
<evidence type="ECO:0000259" key="5">
    <source>
        <dbReference type="PROSITE" id="PS51747"/>
    </source>
</evidence>
<dbReference type="InterPro" id="IPR016193">
    <property type="entry name" value="Cytidine_deaminase-like"/>
</dbReference>
<evidence type="ECO:0000256" key="2">
    <source>
        <dbReference type="ARBA" id="ARBA00006576"/>
    </source>
</evidence>
<dbReference type="InterPro" id="IPR002125">
    <property type="entry name" value="CMP_dCMP_dom"/>
</dbReference>
<dbReference type="AlphaFoldDB" id="A0A8C7KXN4"/>
<reference evidence="6" key="1">
    <citation type="submission" date="2025-08" db="UniProtKB">
        <authorList>
            <consortium name="Ensembl"/>
        </authorList>
    </citation>
    <scope>IDENTIFICATION</scope>
</reference>
<evidence type="ECO:0000313" key="7">
    <source>
        <dbReference type="Proteomes" id="UP000694557"/>
    </source>
</evidence>
<protein>
    <submittedName>
        <fullName evidence="6">Apolipoprotein B mRNA editing enzyme, catalytic polypeptide-like 2a</fullName>
    </submittedName>
</protein>
<dbReference type="PANTHER" id="PTHR13857">
    <property type="entry name" value="MRNA EDITING ENZYME"/>
    <property type="match status" value="1"/>
</dbReference>
<dbReference type="Proteomes" id="UP000694557">
    <property type="component" value="Unassembled WGS sequence"/>
</dbReference>
<dbReference type="CDD" id="cd01283">
    <property type="entry name" value="cytidine_deaminase"/>
    <property type="match status" value="1"/>
</dbReference>
<evidence type="ECO:0000256" key="3">
    <source>
        <dbReference type="ARBA" id="ARBA00022723"/>
    </source>
</evidence>
<organism evidence="6 7">
    <name type="scientific">Oncorhynchus kisutch</name>
    <name type="common">Coho salmon</name>
    <name type="synonym">Salmo kisutch</name>
    <dbReference type="NCBI Taxonomy" id="8019"/>
    <lineage>
        <taxon>Eukaryota</taxon>
        <taxon>Metazoa</taxon>
        <taxon>Chordata</taxon>
        <taxon>Craniata</taxon>
        <taxon>Vertebrata</taxon>
        <taxon>Euteleostomi</taxon>
        <taxon>Actinopterygii</taxon>
        <taxon>Neopterygii</taxon>
        <taxon>Teleostei</taxon>
        <taxon>Protacanthopterygii</taxon>
        <taxon>Salmoniformes</taxon>
        <taxon>Salmonidae</taxon>
        <taxon>Salmoninae</taxon>
        <taxon>Oncorhynchus</taxon>
    </lineage>
</organism>
<feature type="domain" description="CMP/dCMP-type deaminase" evidence="5">
    <location>
        <begin position="159"/>
        <end position="279"/>
    </location>
</feature>
<dbReference type="GO" id="GO:0016554">
    <property type="term" value="P:cytidine to uridine editing"/>
    <property type="evidence" value="ECO:0007669"/>
    <property type="project" value="TreeGrafter"/>
</dbReference>
<dbReference type="Pfam" id="PF18778">
    <property type="entry name" value="NAD1"/>
    <property type="match status" value="1"/>
</dbReference>
<dbReference type="GO" id="GO:0005737">
    <property type="term" value="C:cytoplasm"/>
    <property type="evidence" value="ECO:0007669"/>
    <property type="project" value="TreeGrafter"/>
</dbReference>
<gene>
    <name evidence="6" type="primary">APOBEC2</name>
    <name evidence="6" type="synonym">apobec2a</name>
</gene>
<evidence type="ECO:0000256" key="4">
    <source>
        <dbReference type="ARBA" id="ARBA00022801"/>
    </source>
</evidence>
<dbReference type="InterPro" id="IPR050610">
    <property type="entry name" value="APOBEC_Cyt_Deaminase"/>
</dbReference>
<reference evidence="6" key="2">
    <citation type="submission" date="2025-09" db="UniProtKB">
        <authorList>
            <consortium name="Ensembl"/>
        </authorList>
    </citation>
    <scope>IDENTIFICATION</scope>
</reference>